<dbReference type="InterPro" id="IPR051201">
    <property type="entry name" value="Chloro_Bact_Ser_Proteases"/>
</dbReference>
<dbReference type="EMBL" id="JALJOR010000003">
    <property type="protein sequence ID" value="KAK9820272.1"/>
    <property type="molecule type" value="Genomic_DNA"/>
</dbReference>
<evidence type="ECO:0000256" key="3">
    <source>
        <dbReference type="ARBA" id="ARBA00022801"/>
    </source>
</evidence>
<protein>
    <recommendedName>
        <fullName evidence="6">PDZ domain-containing protein</fullName>
    </recommendedName>
</protein>
<gene>
    <name evidence="7" type="ORF">WJX72_008397</name>
</gene>
<feature type="compositionally biased region" description="Polar residues" evidence="5">
    <location>
        <begin position="276"/>
        <end position="289"/>
    </location>
</feature>
<feature type="domain" description="PDZ" evidence="6">
    <location>
        <begin position="713"/>
        <end position="784"/>
    </location>
</feature>
<evidence type="ECO:0000256" key="1">
    <source>
        <dbReference type="ARBA" id="ARBA00010541"/>
    </source>
</evidence>
<comment type="caution">
    <text evidence="7">The sequence shown here is derived from an EMBL/GenBank/DDBJ whole genome shotgun (WGS) entry which is preliminary data.</text>
</comment>
<organism evidence="7 8">
    <name type="scientific">[Myrmecia] bisecta</name>
    <dbReference type="NCBI Taxonomy" id="41462"/>
    <lineage>
        <taxon>Eukaryota</taxon>
        <taxon>Viridiplantae</taxon>
        <taxon>Chlorophyta</taxon>
        <taxon>core chlorophytes</taxon>
        <taxon>Trebouxiophyceae</taxon>
        <taxon>Trebouxiales</taxon>
        <taxon>Trebouxiaceae</taxon>
        <taxon>Myrmecia</taxon>
    </lineage>
</organism>
<dbReference type="SUPFAM" id="SSF50494">
    <property type="entry name" value="Trypsin-like serine proteases"/>
    <property type="match status" value="1"/>
</dbReference>
<comment type="similarity">
    <text evidence="1">Belongs to the peptidase S1C family.</text>
</comment>
<feature type="compositionally biased region" description="Polar residues" evidence="5">
    <location>
        <begin position="1"/>
        <end position="12"/>
    </location>
</feature>
<dbReference type="GO" id="GO:0004252">
    <property type="term" value="F:serine-type endopeptidase activity"/>
    <property type="evidence" value="ECO:0007669"/>
    <property type="project" value="InterPro"/>
</dbReference>
<dbReference type="FunFam" id="2.40.10.10:FF:000001">
    <property type="entry name" value="Periplasmic serine protease DegS"/>
    <property type="match status" value="1"/>
</dbReference>
<evidence type="ECO:0000256" key="2">
    <source>
        <dbReference type="ARBA" id="ARBA00022670"/>
    </source>
</evidence>
<evidence type="ECO:0000313" key="7">
    <source>
        <dbReference type="EMBL" id="KAK9820272.1"/>
    </source>
</evidence>
<evidence type="ECO:0000256" key="5">
    <source>
        <dbReference type="SAM" id="MobiDB-lite"/>
    </source>
</evidence>
<reference evidence="7 8" key="1">
    <citation type="journal article" date="2024" name="Nat. Commun.">
        <title>Phylogenomics reveals the evolutionary origins of lichenization in chlorophyte algae.</title>
        <authorList>
            <person name="Puginier C."/>
            <person name="Libourel C."/>
            <person name="Otte J."/>
            <person name="Skaloud P."/>
            <person name="Haon M."/>
            <person name="Grisel S."/>
            <person name="Petersen M."/>
            <person name="Berrin J.G."/>
            <person name="Delaux P.M."/>
            <person name="Dal Grande F."/>
            <person name="Keller J."/>
        </authorList>
    </citation>
    <scope>NUCLEOTIDE SEQUENCE [LARGE SCALE GENOMIC DNA]</scope>
    <source>
        <strain evidence="7 8">SAG 2043</strain>
    </source>
</reference>
<dbReference type="Gene3D" id="2.40.10.10">
    <property type="entry name" value="Trypsin-like serine proteases"/>
    <property type="match status" value="2"/>
</dbReference>
<dbReference type="CDD" id="cd00990">
    <property type="entry name" value="cpPDZ_AtDEGP1-like"/>
    <property type="match status" value="1"/>
</dbReference>
<dbReference type="InterPro" id="IPR043504">
    <property type="entry name" value="Peptidase_S1_PA_chymotrypsin"/>
</dbReference>
<feature type="region of interest" description="Disordered" evidence="5">
    <location>
        <begin position="136"/>
        <end position="169"/>
    </location>
</feature>
<feature type="region of interest" description="Disordered" evidence="5">
    <location>
        <begin position="1"/>
        <end position="23"/>
    </location>
</feature>
<dbReference type="PRINTS" id="PR00834">
    <property type="entry name" value="PROTEASES2C"/>
</dbReference>
<keyword evidence="8" id="KW-1185">Reference proteome</keyword>
<accession>A0AAW1QFQ5</accession>
<dbReference type="Pfam" id="PF13365">
    <property type="entry name" value="Trypsin_2"/>
    <property type="match status" value="1"/>
</dbReference>
<dbReference type="InterPro" id="IPR001478">
    <property type="entry name" value="PDZ"/>
</dbReference>
<keyword evidence="4" id="KW-0720">Serine protease</keyword>
<keyword evidence="3" id="KW-0378">Hydrolase</keyword>
<dbReference type="SMART" id="SM00228">
    <property type="entry name" value="PDZ"/>
    <property type="match status" value="1"/>
</dbReference>
<dbReference type="PANTHER" id="PTHR43343">
    <property type="entry name" value="PEPTIDASE S12"/>
    <property type="match status" value="1"/>
</dbReference>
<dbReference type="SUPFAM" id="SSF50156">
    <property type="entry name" value="PDZ domain-like"/>
    <property type="match status" value="1"/>
</dbReference>
<dbReference type="PROSITE" id="PS50106">
    <property type="entry name" value="PDZ"/>
    <property type="match status" value="1"/>
</dbReference>
<name>A0AAW1QFQ5_9CHLO</name>
<dbReference type="PANTHER" id="PTHR43343:SF2">
    <property type="entry name" value="PDZ DOMAIN-CONTAINING PROTEIN"/>
    <property type="match status" value="1"/>
</dbReference>
<evidence type="ECO:0000256" key="4">
    <source>
        <dbReference type="ARBA" id="ARBA00022825"/>
    </source>
</evidence>
<dbReference type="Gene3D" id="2.30.42.10">
    <property type="match status" value="1"/>
</dbReference>
<dbReference type="GO" id="GO:0006508">
    <property type="term" value="P:proteolysis"/>
    <property type="evidence" value="ECO:0007669"/>
    <property type="project" value="UniProtKB-KW"/>
</dbReference>
<dbReference type="InterPro" id="IPR036034">
    <property type="entry name" value="PDZ_sf"/>
</dbReference>
<feature type="region of interest" description="Disordered" evidence="5">
    <location>
        <begin position="276"/>
        <end position="340"/>
    </location>
</feature>
<dbReference type="Pfam" id="PF13180">
    <property type="entry name" value="PDZ_2"/>
    <property type="match status" value="1"/>
</dbReference>
<dbReference type="InterPro" id="IPR001940">
    <property type="entry name" value="Peptidase_S1C"/>
</dbReference>
<dbReference type="Proteomes" id="UP001489004">
    <property type="component" value="Unassembled WGS sequence"/>
</dbReference>
<proteinExistence type="inferred from homology"/>
<evidence type="ECO:0000313" key="8">
    <source>
        <dbReference type="Proteomes" id="UP001489004"/>
    </source>
</evidence>
<dbReference type="InterPro" id="IPR009003">
    <property type="entry name" value="Peptidase_S1_PA"/>
</dbReference>
<sequence>MGSSRFMSSITRTKGPADGAAVNGWRGSRAEARLLARLGLTQVAQQAQEQARAAALRTSSRLRPRRSSSSGDLMQERIQTVISGSHSFTTVSSYVPSIRVTEAEELSVNADGMAEAFPTSDVVLDLDYFNHRSGPCTPAVSAPVTPKTSPGPTEGPEPGAGPQGRVNAPTADLSQTRAMWDTPGPAQVASDAFGSSSAEVQSAAQRSSTFALAPGAVVTAGDAWAGPAGAWPGQPSAGAGSLTGGGFSGEAFGSPTGFRSGDNMFSVSTAVMARLQHQSSSSLGKTTSGRGLAPGSPSRLARNSADEEVIQASTGLPEESSAADPTAGNQAAFRHGSAATLESERDPGWALSIAPSFSLAGLHRPSRLEGSCLGPRQRSRWHPPGHTLRLIPSAAARDQASATGQGLQDARESVYTELVPLGGAPQRQGAWNWRQAVGSALGAAALVCALAVAQPLWALAEPALTFPWASPPAVTTPATQEMKMPERTEETVSELSADELSAVRLFQDNTPTVVNIANIGERQNYLRMDVQKIPQGMGSGFVWDTKGHIVTNFHVIKGAADVKVALIDQSVYPATLVGGDPDKDVAVLQLQAPPEKLRELKPVSLGNSSRLLVGQKVFAIGNPFGLDHTLTQGIVSGLGRELATPGYRGVPIRNVIQTDAAINPGNSGGVLLDSKGRLIGINTAIADPSGRGASSGVGFAIPIDTVTGLVEQILTYGRVVRPVLGITIAPPQAVSQLGLEGVLVLDVPEGSPASKAGFKGTFRDGGGRLVLGDIITGIDGRPVKVQKDLFEILDDCKVGQKIEVDVLREGRQRKVPVTLGERSAELD</sequence>
<evidence type="ECO:0000259" key="6">
    <source>
        <dbReference type="PROSITE" id="PS50106"/>
    </source>
</evidence>
<dbReference type="InterPro" id="IPR039382">
    <property type="entry name" value="DEGP1/8_PDZ_dom"/>
</dbReference>
<keyword evidence="2" id="KW-0645">Protease</keyword>
<dbReference type="AlphaFoldDB" id="A0AAW1QFQ5"/>